<feature type="compositionally biased region" description="Low complexity" evidence="1">
    <location>
        <begin position="34"/>
        <end position="53"/>
    </location>
</feature>
<keyword evidence="3" id="KW-1185">Reference proteome</keyword>
<organism evidence="2 3">
    <name type="scientific">Jaapia argillacea MUCL 33604</name>
    <dbReference type="NCBI Taxonomy" id="933084"/>
    <lineage>
        <taxon>Eukaryota</taxon>
        <taxon>Fungi</taxon>
        <taxon>Dikarya</taxon>
        <taxon>Basidiomycota</taxon>
        <taxon>Agaricomycotina</taxon>
        <taxon>Agaricomycetes</taxon>
        <taxon>Agaricomycetidae</taxon>
        <taxon>Jaapiales</taxon>
        <taxon>Jaapiaceae</taxon>
        <taxon>Jaapia</taxon>
    </lineage>
</organism>
<dbReference type="EMBL" id="KL197802">
    <property type="protein sequence ID" value="KDQ49138.1"/>
    <property type="molecule type" value="Genomic_DNA"/>
</dbReference>
<protein>
    <submittedName>
        <fullName evidence="2">Uncharacterized protein</fullName>
    </submittedName>
</protein>
<gene>
    <name evidence="2" type="ORF">JAAARDRAFT_43089</name>
</gene>
<dbReference type="STRING" id="933084.A0A067P2I4"/>
<dbReference type="OrthoDB" id="2507336at2759"/>
<dbReference type="Proteomes" id="UP000027265">
    <property type="component" value="Unassembled WGS sequence"/>
</dbReference>
<name>A0A067P2I4_9AGAM</name>
<evidence type="ECO:0000256" key="1">
    <source>
        <dbReference type="SAM" id="MobiDB-lite"/>
    </source>
</evidence>
<accession>A0A067P2I4</accession>
<reference evidence="3" key="1">
    <citation type="journal article" date="2014" name="Proc. Natl. Acad. Sci. U.S.A.">
        <title>Extensive sampling of basidiomycete genomes demonstrates inadequacy of the white-rot/brown-rot paradigm for wood decay fungi.</title>
        <authorList>
            <person name="Riley R."/>
            <person name="Salamov A.A."/>
            <person name="Brown D.W."/>
            <person name="Nagy L.G."/>
            <person name="Floudas D."/>
            <person name="Held B.W."/>
            <person name="Levasseur A."/>
            <person name="Lombard V."/>
            <person name="Morin E."/>
            <person name="Otillar R."/>
            <person name="Lindquist E.A."/>
            <person name="Sun H."/>
            <person name="LaButti K.M."/>
            <person name="Schmutz J."/>
            <person name="Jabbour D."/>
            <person name="Luo H."/>
            <person name="Baker S.E."/>
            <person name="Pisabarro A.G."/>
            <person name="Walton J.D."/>
            <person name="Blanchette R.A."/>
            <person name="Henrissat B."/>
            <person name="Martin F."/>
            <person name="Cullen D."/>
            <person name="Hibbett D.S."/>
            <person name="Grigoriev I.V."/>
        </authorList>
    </citation>
    <scope>NUCLEOTIDE SEQUENCE [LARGE SCALE GENOMIC DNA]</scope>
    <source>
        <strain evidence="3">MUCL 33604</strain>
    </source>
</reference>
<dbReference type="HOGENOM" id="CLU_083372_1_0_1"/>
<dbReference type="InParanoid" id="A0A067P2I4"/>
<dbReference type="AlphaFoldDB" id="A0A067P2I4"/>
<evidence type="ECO:0000313" key="2">
    <source>
        <dbReference type="EMBL" id="KDQ49138.1"/>
    </source>
</evidence>
<sequence>MLLGEVGRLYNEKRAIIAEMVPLLRSRLLASLDRKPPNINFGGPPPGDGSSPLPEAPPPLPEEPMPARPVWRTVQQRRSRRQKKPAAAPALEAPPPDTRPHVSSWATWQPDPSLMPTPTPGESTPLLPERTSPGLFGPRSPRDSVR</sequence>
<feature type="region of interest" description="Disordered" evidence="1">
    <location>
        <begin position="34"/>
        <end position="146"/>
    </location>
</feature>
<feature type="compositionally biased region" description="Basic residues" evidence="1">
    <location>
        <begin position="75"/>
        <end position="84"/>
    </location>
</feature>
<proteinExistence type="predicted"/>
<evidence type="ECO:0000313" key="3">
    <source>
        <dbReference type="Proteomes" id="UP000027265"/>
    </source>
</evidence>
<feature type="compositionally biased region" description="Pro residues" evidence="1">
    <location>
        <begin position="54"/>
        <end position="67"/>
    </location>
</feature>